<gene>
    <name evidence="7 8" type="primary">ribH</name>
    <name evidence="8" type="ORF">GIW81_17015</name>
</gene>
<feature type="binding site" evidence="7">
    <location>
        <begin position="62"/>
        <end position="64"/>
    </location>
    <ligand>
        <name>5-amino-6-(D-ribitylamino)uracil</name>
        <dbReference type="ChEBI" id="CHEBI:15934"/>
    </ligand>
</feature>
<keyword evidence="5 7" id="KW-0808">Transferase</keyword>
<keyword evidence="4 7" id="KW-0686">Riboflavin biosynthesis</keyword>
<dbReference type="GO" id="GO:0009349">
    <property type="term" value="C:riboflavin synthase complex"/>
    <property type="evidence" value="ECO:0007669"/>
    <property type="project" value="UniProtKB-UniRule"/>
</dbReference>
<comment type="catalytic activity">
    <reaction evidence="6 7">
        <text>(2S)-2-hydroxy-3-oxobutyl phosphate + 5-amino-6-(D-ribitylamino)uracil = 6,7-dimethyl-8-(1-D-ribityl)lumazine + phosphate + 2 H2O + H(+)</text>
        <dbReference type="Rhea" id="RHEA:26152"/>
        <dbReference type="ChEBI" id="CHEBI:15377"/>
        <dbReference type="ChEBI" id="CHEBI:15378"/>
        <dbReference type="ChEBI" id="CHEBI:15934"/>
        <dbReference type="ChEBI" id="CHEBI:43474"/>
        <dbReference type="ChEBI" id="CHEBI:58201"/>
        <dbReference type="ChEBI" id="CHEBI:58830"/>
        <dbReference type="EC" id="2.5.1.78"/>
    </reaction>
</comment>
<dbReference type="InterPro" id="IPR034964">
    <property type="entry name" value="LS"/>
</dbReference>
<dbReference type="Proteomes" id="UP000440694">
    <property type="component" value="Unassembled WGS sequence"/>
</dbReference>
<keyword evidence="9" id="KW-1185">Reference proteome</keyword>
<dbReference type="Pfam" id="PF00885">
    <property type="entry name" value="DMRL_synthase"/>
    <property type="match status" value="1"/>
</dbReference>
<sequence>MVVKTDPPARSIGRPPRAELRSRVLIIEGRFYDHISDELISGAVAALDAQSVAYERITVPGALEIPQVLAQAAASGLIPRRAENGKFDGAIVLGCVIRGETSHYDIVCNNANHWLMEVAIKHAIPVGNGILTVDTEAQALARAKGGINGKGGDAARACLRLVELQRVFEGQSA</sequence>
<organism evidence="8 9">
    <name type="scientific">Hyphomicrobium album</name>
    <dbReference type="NCBI Taxonomy" id="2665159"/>
    <lineage>
        <taxon>Bacteria</taxon>
        <taxon>Pseudomonadati</taxon>
        <taxon>Pseudomonadota</taxon>
        <taxon>Alphaproteobacteria</taxon>
        <taxon>Hyphomicrobiales</taxon>
        <taxon>Hyphomicrobiaceae</taxon>
        <taxon>Hyphomicrobium</taxon>
    </lineage>
</organism>
<evidence type="ECO:0000313" key="9">
    <source>
        <dbReference type="Proteomes" id="UP000440694"/>
    </source>
</evidence>
<dbReference type="RefSeq" id="WP_154740516.1">
    <property type="nucleotide sequence ID" value="NZ_WMBQ01000002.1"/>
</dbReference>
<dbReference type="GO" id="GO:0000906">
    <property type="term" value="F:6,7-dimethyl-8-ribityllumazine synthase activity"/>
    <property type="evidence" value="ECO:0007669"/>
    <property type="project" value="UniProtKB-UniRule"/>
</dbReference>
<evidence type="ECO:0000256" key="4">
    <source>
        <dbReference type="ARBA" id="ARBA00022619"/>
    </source>
</evidence>
<evidence type="ECO:0000256" key="7">
    <source>
        <dbReference type="HAMAP-Rule" id="MF_00178"/>
    </source>
</evidence>
<dbReference type="AlphaFoldDB" id="A0A6I3KNK6"/>
<feature type="binding site" evidence="7">
    <location>
        <position position="142"/>
    </location>
    <ligand>
        <name>(2S)-2-hydroxy-3-oxobutyl phosphate</name>
        <dbReference type="ChEBI" id="CHEBI:58830"/>
    </ligand>
</feature>
<dbReference type="Gene3D" id="3.40.50.960">
    <property type="entry name" value="Lumazine/riboflavin synthase"/>
    <property type="match status" value="1"/>
</dbReference>
<dbReference type="GO" id="GO:0005829">
    <property type="term" value="C:cytosol"/>
    <property type="evidence" value="ECO:0007669"/>
    <property type="project" value="TreeGrafter"/>
</dbReference>
<evidence type="ECO:0000256" key="2">
    <source>
        <dbReference type="ARBA" id="ARBA00007424"/>
    </source>
</evidence>
<evidence type="ECO:0000313" key="8">
    <source>
        <dbReference type="EMBL" id="MTD96043.1"/>
    </source>
</evidence>
<comment type="pathway">
    <text evidence="1 7">Cofactor biosynthesis; riboflavin biosynthesis; riboflavin from 2-hydroxy-3-oxobutyl phosphate and 5-amino-6-(D-ribitylamino)uracil: step 1/2.</text>
</comment>
<dbReference type="HAMAP" id="MF_00178">
    <property type="entry name" value="Lumazine_synth"/>
    <property type="match status" value="1"/>
</dbReference>
<dbReference type="GO" id="GO:0009231">
    <property type="term" value="P:riboflavin biosynthetic process"/>
    <property type="evidence" value="ECO:0007669"/>
    <property type="project" value="UniProtKB-UniRule"/>
</dbReference>
<dbReference type="EMBL" id="WMBQ01000002">
    <property type="protein sequence ID" value="MTD96043.1"/>
    <property type="molecule type" value="Genomic_DNA"/>
</dbReference>
<feature type="binding site" evidence="7">
    <location>
        <position position="128"/>
    </location>
    <ligand>
        <name>5-amino-6-(D-ribitylamino)uracil</name>
        <dbReference type="ChEBI" id="CHEBI:15934"/>
    </ligand>
</feature>
<dbReference type="EC" id="2.5.1.78" evidence="3 7"/>
<dbReference type="UniPathway" id="UPA00275">
    <property type="reaction ID" value="UER00404"/>
</dbReference>
<feature type="binding site" evidence="7">
    <location>
        <begin position="95"/>
        <end position="97"/>
    </location>
    <ligand>
        <name>5-amino-6-(D-ribitylamino)uracil</name>
        <dbReference type="ChEBI" id="CHEBI:15934"/>
    </ligand>
</feature>
<proteinExistence type="inferred from homology"/>
<dbReference type="CDD" id="cd09209">
    <property type="entry name" value="Lumazine_synthase-I"/>
    <property type="match status" value="1"/>
</dbReference>
<accession>A0A6I3KNK6</accession>
<dbReference type="PANTHER" id="PTHR21058">
    <property type="entry name" value="6,7-DIMETHYL-8-RIBITYLLUMAZINE SYNTHASE DMRL SYNTHASE LUMAZINE SYNTHASE"/>
    <property type="match status" value="1"/>
</dbReference>
<dbReference type="InterPro" id="IPR002180">
    <property type="entry name" value="LS/RS"/>
</dbReference>
<evidence type="ECO:0000256" key="6">
    <source>
        <dbReference type="ARBA" id="ARBA00048785"/>
    </source>
</evidence>
<feature type="binding site" evidence="7">
    <location>
        <begin position="100"/>
        <end position="101"/>
    </location>
    <ligand>
        <name>(2S)-2-hydroxy-3-oxobutyl phosphate</name>
        <dbReference type="ChEBI" id="CHEBI:58830"/>
    </ligand>
</feature>
<dbReference type="SUPFAM" id="SSF52121">
    <property type="entry name" value="Lumazine synthase"/>
    <property type="match status" value="1"/>
</dbReference>
<evidence type="ECO:0000256" key="5">
    <source>
        <dbReference type="ARBA" id="ARBA00022679"/>
    </source>
</evidence>
<feature type="active site" description="Proton donor" evidence="7">
    <location>
        <position position="103"/>
    </location>
</feature>
<feature type="binding site" evidence="7">
    <location>
        <position position="31"/>
    </location>
    <ligand>
        <name>5-amino-6-(D-ribitylamino)uracil</name>
        <dbReference type="ChEBI" id="CHEBI:15934"/>
    </ligand>
</feature>
<dbReference type="InterPro" id="IPR036467">
    <property type="entry name" value="LS/RS_sf"/>
</dbReference>
<dbReference type="NCBIfam" id="TIGR00114">
    <property type="entry name" value="lumazine-synth"/>
    <property type="match status" value="1"/>
</dbReference>
<evidence type="ECO:0000256" key="3">
    <source>
        <dbReference type="ARBA" id="ARBA00012664"/>
    </source>
</evidence>
<evidence type="ECO:0000256" key="1">
    <source>
        <dbReference type="ARBA" id="ARBA00004917"/>
    </source>
</evidence>
<name>A0A6I3KNK6_9HYPH</name>
<reference evidence="8 9" key="1">
    <citation type="submission" date="2019-11" db="EMBL/GenBank/DDBJ databases">
        <title>Identification of a novel strain.</title>
        <authorList>
            <person name="Xu Q."/>
            <person name="Wang G."/>
        </authorList>
    </citation>
    <scope>NUCLEOTIDE SEQUENCE [LARGE SCALE GENOMIC DNA]</scope>
    <source>
        <strain evidence="9">xq</strain>
    </source>
</reference>
<comment type="similarity">
    <text evidence="2 7">Belongs to the DMRL synthase family.</text>
</comment>
<dbReference type="PANTHER" id="PTHR21058:SF0">
    <property type="entry name" value="6,7-DIMETHYL-8-RIBITYLLUMAZINE SYNTHASE"/>
    <property type="match status" value="1"/>
</dbReference>
<comment type="caution">
    <text evidence="8">The sequence shown here is derived from an EMBL/GenBank/DDBJ whole genome shotgun (WGS) entry which is preliminary data.</text>
</comment>
<comment type="function">
    <text evidence="7">Catalyzes the formation of 6,7-dimethyl-8-ribityllumazine by condensation of 5-amino-6-(D-ribitylamino)uracil with 3,4-dihydroxy-2-butanone 4-phosphate. This is the penultimate step in the biosynthesis of riboflavin.</text>
</comment>
<protein>
    <recommendedName>
        <fullName evidence="3 7">6,7-dimethyl-8-ribityllumazine synthase</fullName>
        <shortName evidence="7">DMRL synthase</shortName>
        <shortName evidence="7">LS</shortName>
        <shortName evidence="7">Lumazine synthase</shortName>
        <ecNumber evidence="3 7">2.5.1.78</ecNumber>
    </recommendedName>
</protein>